<reference evidence="9 10" key="1">
    <citation type="submission" date="2014-07" db="EMBL/GenBank/DDBJ databases">
        <title>Genomic and transcriptomic analysis on Apis cerana provide comprehensive insights into honey bee biology.</title>
        <authorList>
            <person name="Diao Q."/>
            <person name="Sun L."/>
            <person name="Zheng H."/>
            <person name="Zheng H."/>
            <person name="Xu S."/>
            <person name="Wang S."/>
            <person name="Zeng Z."/>
            <person name="Hu F."/>
            <person name="Su S."/>
            <person name="Wu J."/>
        </authorList>
    </citation>
    <scope>NUCLEOTIDE SEQUENCE [LARGE SCALE GENOMIC DNA]</scope>
    <source>
        <tissue evidence="9">Pupae without intestine</tissue>
    </source>
</reference>
<evidence type="ECO:0000256" key="6">
    <source>
        <dbReference type="SAM" id="SignalP"/>
    </source>
</evidence>
<gene>
    <name evidence="9" type="ORF">APICC_09731</name>
</gene>
<protein>
    <submittedName>
        <fullName evidence="9">Beta-1,3-glucan-binding protein</fullName>
    </submittedName>
</protein>
<evidence type="ECO:0000256" key="2">
    <source>
        <dbReference type="ARBA" id="ARBA00022588"/>
    </source>
</evidence>
<feature type="domain" description="GH16" evidence="7">
    <location>
        <begin position="126"/>
        <end position="445"/>
    </location>
</feature>
<feature type="signal peptide" evidence="6">
    <location>
        <begin position="1"/>
        <end position="25"/>
    </location>
</feature>
<dbReference type="Gene3D" id="2.60.120.200">
    <property type="match status" value="1"/>
</dbReference>
<keyword evidence="10" id="KW-1185">Reference proteome</keyword>
<dbReference type="InterPro" id="IPR031756">
    <property type="entry name" value="BGBP_N"/>
</dbReference>
<evidence type="ECO:0000313" key="9">
    <source>
        <dbReference type="EMBL" id="PBC27604.1"/>
    </source>
</evidence>
<dbReference type="GO" id="GO:0004553">
    <property type="term" value="F:hydrolase activity, hydrolyzing O-glycosyl compounds"/>
    <property type="evidence" value="ECO:0007669"/>
    <property type="project" value="InterPro"/>
</dbReference>
<evidence type="ECO:0000259" key="7">
    <source>
        <dbReference type="PROSITE" id="PS51762"/>
    </source>
</evidence>
<feature type="chain" id="PRO_5013353937" evidence="6">
    <location>
        <begin position="26"/>
        <end position="559"/>
    </location>
</feature>
<dbReference type="OrthoDB" id="4781at2759"/>
<keyword evidence="4" id="KW-0391">Immunity</keyword>
<dbReference type="STRING" id="94128.A0A2A3E7W7"/>
<dbReference type="Pfam" id="PF15886">
    <property type="entry name" value="CBM39"/>
    <property type="match status" value="1"/>
</dbReference>
<evidence type="ECO:0000313" key="10">
    <source>
        <dbReference type="Proteomes" id="UP000242457"/>
    </source>
</evidence>
<dbReference type="GO" id="GO:0005975">
    <property type="term" value="P:carbohydrate metabolic process"/>
    <property type="evidence" value="ECO:0007669"/>
    <property type="project" value="InterPro"/>
</dbReference>
<dbReference type="EMBL" id="KZ288345">
    <property type="protein sequence ID" value="PBC27604.1"/>
    <property type="molecule type" value="Genomic_DNA"/>
</dbReference>
<organism evidence="9 10">
    <name type="scientific">Apis cerana cerana</name>
    <name type="common">Oriental honeybee</name>
    <dbReference type="NCBI Taxonomy" id="94128"/>
    <lineage>
        <taxon>Eukaryota</taxon>
        <taxon>Metazoa</taxon>
        <taxon>Ecdysozoa</taxon>
        <taxon>Arthropoda</taxon>
        <taxon>Hexapoda</taxon>
        <taxon>Insecta</taxon>
        <taxon>Pterygota</taxon>
        <taxon>Neoptera</taxon>
        <taxon>Endopterygota</taxon>
        <taxon>Hymenoptera</taxon>
        <taxon>Apocrita</taxon>
        <taxon>Aculeata</taxon>
        <taxon>Apoidea</taxon>
        <taxon>Anthophila</taxon>
        <taxon>Apidae</taxon>
        <taxon>Apis</taxon>
    </lineage>
</organism>
<dbReference type="SUPFAM" id="SSF49899">
    <property type="entry name" value="Concanavalin A-like lectins/glucanases"/>
    <property type="match status" value="1"/>
</dbReference>
<keyword evidence="5" id="KW-0325">Glycoprotein</keyword>
<dbReference type="PANTHER" id="PTHR10963">
    <property type="entry name" value="GLYCOSYL HYDROLASE-RELATED"/>
    <property type="match status" value="1"/>
</dbReference>
<evidence type="ECO:0000256" key="4">
    <source>
        <dbReference type="ARBA" id="ARBA00022859"/>
    </source>
</evidence>
<comment type="similarity">
    <text evidence="1">Belongs to the insect beta-1,3-glucan binding protein family.</text>
</comment>
<feature type="domain" description="CBM39" evidence="8">
    <location>
        <begin position="27"/>
        <end position="127"/>
    </location>
</feature>
<dbReference type="GO" id="GO:0045087">
    <property type="term" value="P:innate immune response"/>
    <property type="evidence" value="ECO:0007669"/>
    <property type="project" value="UniProtKB-KW"/>
</dbReference>
<evidence type="ECO:0000256" key="3">
    <source>
        <dbReference type="ARBA" id="ARBA00022729"/>
    </source>
</evidence>
<keyword evidence="3 6" id="KW-0732">Signal</keyword>
<dbReference type="InterPro" id="IPR000757">
    <property type="entry name" value="Beta-glucanase-like"/>
</dbReference>
<dbReference type="PANTHER" id="PTHR10963:SF60">
    <property type="entry name" value="GRAM-NEGATIVE BACTERIA-BINDING PROTEIN 1-RELATED"/>
    <property type="match status" value="1"/>
</dbReference>
<accession>A0A2A3E7W7</accession>
<proteinExistence type="inferred from homology"/>
<name>A0A2A3E7W7_APICC</name>
<dbReference type="GO" id="GO:0030246">
    <property type="term" value="F:carbohydrate binding"/>
    <property type="evidence" value="ECO:0007669"/>
    <property type="project" value="InterPro"/>
</dbReference>
<dbReference type="InterPro" id="IPR050546">
    <property type="entry name" value="Glycosyl_Hydrlase_16"/>
</dbReference>
<dbReference type="InterPro" id="IPR013320">
    <property type="entry name" value="ConA-like_dom_sf"/>
</dbReference>
<dbReference type="PROSITE" id="PS51969">
    <property type="entry name" value="CBM39"/>
    <property type="match status" value="1"/>
</dbReference>
<dbReference type="PROSITE" id="PS51762">
    <property type="entry name" value="GH16_2"/>
    <property type="match status" value="1"/>
</dbReference>
<sequence>MKIFMTNCFIIIISLLGIVIQENLAQYVPPTPSVEPLYPVGLRMSIAHKDGISLVAYHVKFNDDFYSLEAGTIARDIIKPRNNYWVYEDRSTKLKLGDIIYYWIHVVYNGLGYNLLDQKHVVNEFYNYDSSPLNNSMKINSPERKIDTCMASSQTKIFESNSKNQLLNTRICPGQLIFEENFDSLNTSRWTILERFAGPPNYEFVIYMNNIDNVKVKDGVLHIEPILTKEKYGPDFIQSNSLTLEKCTGIIESKECKRNPIGSYIIPPIISGRLNTKSSFNFQYGRIQIRAKLPRGDWLFPLITLESADMCTKNSSIYCDIIIVHSNGNSVLISQDGNDLSGHFLLGGAHATDINSHVPQDNKLNLPKKKSEILWSDDYHVYDLEWKPNQIIVKVDGKEYGQQNVPALYDIPVYINIGLAVGGHTIFPDNCISGNYVKPWRNVGSKALYHFHLAENDWIKSWRVISIFLVLLFNTNKNVSDAFNIYLFIHDFLQYNIAGIPLFHEKTQWDFDPEIGKQRRVRYEQENGHHGEFAIAKLGMGIGYKEPWAEPVQKLIKNS</sequence>
<dbReference type="Gene3D" id="2.60.40.2140">
    <property type="entry name" value="Beta-1,3-glucan-recognition protein, N-terminal domain"/>
    <property type="match status" value="1"/>
</dbReference>
<dbReference type="CDD" id="cd02179">
    <property type="entry name" value="GH16_beta_GRP"/>
    <property type="match status" value="1"/>
</dbReference>
<dbReference type="InterPro" id="IPR035806">
    <property type="entry name" value="GH16_GRP_C"/>
</dbReference>
<dbReference type="Proteomes" id="UP000242457">
    <property type="component" value="Unassembled WGS sequence"/>
</dbReference>
<dbReference type="InterPro" id="IPR043030">
    <property type="entry name" value="BGBP_N_sf"/>
</dbReference>
<evidence type="ECO:0000259" key="8">
    <source>
        <dbReference type="PROSITE" id="PS51969"/>
    </source>
</evidence>
<keyword evidence="2" id="KW-0399">Innate immunity</keyword>
<dbReference type="AlphaFoldDB" id="A0A2A3E7W7"/>
<evidence type="ECO:0000256" key="5">
    <source>
        <dbReference type="ARBA" id="ARBA00023180"/>
    </source>
</evidence>
<evidence type="ECO:0000256" key="1">
    <source>
        <dbReference type="ARBA" id="ARBA00008781"/>
    </source>
</evidence>